<dbReference type="EMBL" id="JARK01001398">
    <property type="protein sequence ID" value="EYC09093.1"/>
    <property type="molecule type" value="Genomic_DNA"/>
</dbReference>
<evidence type="ECO:0000313" key="1">
    <source>
        <dbReference type="EMBL" id="EYC09093.1"/>
    </source>
</evidence>
<sequence>MLMVYIVHFNSHSYEVSPQRDFLYRPDLHSNTSPSYLLVLRCYLLAYYEIAGGREKRQSRLEFPVNISQNGFIHKNNVTRLYPRV</sequence>
<proteinExistence type="predicted"/>
<name>A0A016U3D3_9BILA</name>
<gene>
    <name evidence="1" type="primary">Acey_s0062.g3347</name>
    <name evidence="1" type="ORF">Y032_0062g3347</name>
</gene>
<dbReference type="AlphaFoldDB" id="A0A016U3D3"/>
<evidence type="ECO:0000313" key="2">
    <source>
        <dbReference type="Proteomes" id="UP000024635"/>
    </source>
</evidence>
<comment type="caution">
    <text evidence="1">The sequence shown here is derived from an EMBL/GenBank/DDBJ whole genome shotgun (WGS) entry which is preliminary data.</text>
</comment>
<organism evidence="1 2">
    <name type="scientific">Ancylostoma ceylanicum</name>
    <dbReference type="NCBI Taxonomy" id="53326"/>
    <lineage>
        <taxon>Eukaryota</taxon>
        <taxon>Metazoa</taxon>
        <taxon>Ecdysozoa</taxon>
        <taxon>Nematoda</taxon>
        <taxon>Chromadorea</taxon>
        <taxon>Rhabditida</taxon>
        <taxon>Rhabditina</taxon>
        <taxon>Rhabditomorpha</taxon>
        <taxon>Strongyloidea</taxon>
        <taxon>Ancylostomatidae</taxon>
        <taxon>Ancylostomatinae</taxon>
        <taxon>Ancylostoma</taxon>
    </lineage>
</organism>
<keyword evidence="2" id="KW-1185">Reference proteome</keyword>
<accession>A0A016U3D3</accession>
<protein>
    <submittedName>
        <fullName evidence="1">Uncharacterized protein</fullName>
    </submittedName>
</protein>
<dbReference type="Proteomes" id="UP000024635">
    <property type="component" value="Unassembled WGS sequence"/>
</dbReference>
<reference evidence="2" key="1">
    <citation type="journal article" date="2015" name="Nat. Genet.">
        <title>The genome and transcriptome of the zoonotic hookworm Ancylostoma ceylanicum identify infection-specific gene families.</title>
        <authorList>
            <person name="Schwarz E.M."/>
            <person name="Hu Y."/>
            <person name="Antoshechkin I."/>
            <person name="Miller M.M."/>
            <person name="Sternberg P.W."/>
            <person name="Aroian R.V."/>
        </authorList>
    </citation>
    <scope>NUCLEOTIDE SEQUENCE</scope>
    <source>
        <strain evidence="2">HY135</strain>
    </source>
</reference>